<dbReference type="InterPro" id="IPR000160">
    <property type="entry name" value="GGDEF_dom"/>
</dbReference>
<evidence type="ECO:0000259" key="4">
    <source>
        <dbReference type="PROSITE" id="PS50887"/>
    </source>
</evidence>
<dbReference type="InterPro" id="IPR001633">
    <property type="entry name" value="EAL_dom"/>
</dbReference>
<dbReference type="InterPro" id="IPR035965">
    <property type="entry name" value="PAS-like_dom_sf"/>
</dbReference>
<dbReference type="PROSITE" id="PS50112">
    <property type="entry name" value="PAS"/>
    <property type="match status" value="1"/>
</dbReference>
<dbReference type="EMBL" id="FNRQ01000004">
    <property type="protein sequence ID" value="SEA92443.1"/>
    <property type="molecule type" value="Genomic_DNA"/>
</dbReference>
<dbReference type="SUPFAM" id="SSF141868">
    <property type="entry name" value="EAL domain-like"/>
    <property type="match status" value="1"/>
</dbReference>
<proteinExistence type="predicted"/>
<dbReference type="NCBIfam" id="NF007474">
    <property type="entry name" value="PRK10060.1"/>
    <property type="match status" value="1"/>
</dbReference>
<evidence type="ECO:0000313" key="6">
    <source>
        <dbReference type="Proteomes" id="UP000198638"/>
    </source>
</evidence>
<dbReference type="PROSITE" id="PS50887">
    <property type="entry name" value="GGDEF"/>
    <property type="match status" value="1"/>
</dbReference>
<dbReference type="GO" id="GO:0071732">
    <property type="term" value="P:cellular response to nitric oxide"/>
    <property type="evidence" value="ECO:0007669"/>
    <property type="project" value="UniProtKB-ARBA"/>
</dbReference>
<dbReference type="Gene3D" id="3.20.20.450">
    <property type="entry name" value="EAL domain"/>
    <property type="match status" value="1"/>
</dbReference>
<sequence>MKPIFEGRPFAARALASVHSEPDGGACPGDSMQDDQHQQVLFAHFGTTSPCWRLSKDSNALELTAETGTGPADVAIALTVQQAAQIRRLTGITSNLILDIHLFGEPLRLHLVGKKLNGASWAGTASAYSDTESVARDLVHGLSFAEQVVSEVNSLVVILDQAGRIQRFNRLGEELSGMKEEDVIGKNVWALFMSSEDGAASSFNISGFFNRGVSYEVERLVKTVHGDRLFLFRNKFVKSGSGVDEQFLICSGTDITEERRAQARLSELANTDSLTGLPNRNAIQDRIRQAIESAKEGESTGILFLDLDNFKKVNDHYGHVFGDRLIQDVSSAIRGCLDAGDTLARLGGDEFIVLAVDATRSALESTAQRILERLRTPFSLGLVEVYTGCSIGIALCPEHGDSLESVIRSADTAMYVAKDEGKRTCRVFSPEMDHKVAEYMWLDTNLRRGLEEGQLALLYQPKLELATGVVTSVEALVRWNSPERGQIQPNEFIRYAEESGLIGPLGRWVMQTAAMQAAAWKAQGLDLRVAINVSARQLVDTAVVRHFREALERAKLDRCLVDLELTESCLIEDEAAAIDLITQFRELGAQVHLDDFGTGYSSLSQLGRIPLDMIKLDRSFVRSINADKKAQALVRSMVAVAQELELKVVAEGIETEAEEVFMKGLGVEYVQGFRYGRPMPVAEFEAWLRDRQKIRLIA</sequence>
<evidence type="ECO:0000259" key="2">
    <source>
        <dbReference type="PROSITE" id="PS50112"/>
    </source>
</evidence>
<dbReference type="InterPro" id="IPR052155">
    <property type="entry name" value="Biofilm_reg_signaling"/>
</dbReference>
<dbReference type="GO" id="GO:0071111">
    <property type="term" value="F:cyclic-guanylate-specific phosphodiesterase activity"/>
    <property type="evidence" value="ECO:0007669"/>
    <property type="project" value="UniProtKB-EC"/>
</dbReference>
<dbReference type="Pfam" id="PF00990">
    <property type="entry name" value="GGDEF"/>
    <property type="match status" value="1"/>
</dbReference>
<name>A0A1H4F585_9BURK</name>
<protein>
    <submittedName>
        <fullName evidence="5">Cyclic di-GMP phosphodiesterase Gmr</fullName>
    </submittedName>
</protein>
<dbReference type="NCBIfam" id="TIGR00229">
    <property type="entry name" value="sensory_box"/>
    <property type="match status" value="1"/>
</dbReference>
<feature type="domain" description="PAS" evidence="2">
    <location>
        <begin position="141"/>
        <end position="197"/>
    </location>
</feature>
<dbReference type="STRING" id="83784.SAMN05192564_104124"/>
<comment type="catalytic activity">
    <reaction evidence="1">
        <text>3',3'-c-di-GMP + H2O = 5'-phosphoguanylyl(3'-&gt;5')guanosine + H(+)</text>
        <dbReference type="Rhea" id="RHEA:24902"/>
        <dbReference type="ChEBI" id="CHEBI:15377"/>
        <dbReference type="ChEBI" id="CHEBI:15378"/>
        <dbReference type="ChEBI" id="CHEBI:58754"/>
        <dbReference type="ChEBI" id="CHEBI:58805"/>
        <dbReference type="EC" id="3.1.4.52"/>
    </reaction>
    <physiologicalReaction direction="left-to-right" evidence="1">
        <dbReference type="Rhea" id="RHEA:24903"/>
    </physiologicalReaction>
</comment>
<dbReference type="InterPro" id="IPR000014">
    <property type="entry name" value="PAS"/>
</dbReference>
<dbReference type="Pfam" id="PF00563">
    <property type="entry name" value="EAL"/>
    <property type="match status" value="1"/>
</dbReference>
<dbReference type="SMART" id="SM00267">
    <property type="entry name" value="GGDEF"/>
    <property type="match status" value="1"/>
</dbReference>
<evidence type="ECO:0000313" key="5">
    <source>
        <dbReference type="EMBL" id="SEA92443.1"/>
    </source>
</evidence>
<dbReference type="FunFam" id="3.20.20.450:FF:000001">
    <property type="entry name" value="Cyclic di-GMP phosphodiesterase yahA"/>
    <property type="match status" value="1"/>
</dbReference>
<dbReference type="SMART" id="SM00052">
    <property type="entry name" value="EAL"/>
    <property type="match status" value="1"/>
</dbReference>
<dbReference type="CDD" id="cd00130">
    <property type="entry name" value="PAS"/>
    <property type="match status" value="1"/>
</dbReference>
<dbReference type="SMART" id="SM00091">
    <property type="entry name" value="PAS"/>
    <property type="match status" value="1"/>
</dbReference>
<dbReference type="FunFam" id="3.30.70.270:FF:000001">
    <property type="entry name" value="Diguanylate cyclase domain protein"/>
    <property type="match status" value="1"/>
</dbReference>
<feature type="domain" description="GGDEF" evidence="4">
    <location>
        <begin position="298"/>
        <end position="430"/>
    </location>
</feature>
<dbReference type="CDD" id="cd01948">
    <property type="entry name" value="EAL"/>
    <property type="match status" value="1"/>
</dbReference>
<dbReference type="InterPro" id="IPR043128">
    <property type="entry name" value="Rev_trsase/Diguanyl_cyclase"/>
</dbReference>
<dbReference type="NCBIfam" id="TIGR00254">
    <property type="entry name" value="GGDEF"/>
    <property type="match status" value="1"/>
</dbReference>
<dbReference type="SUPFAM" id="SSF55785">
    <property type="entry name" value="PYP-like sensor domain (PAS domain)"/>
    <property type="match status" value="1"/>
</dbReference>
<dbReference type="InterPro" id="IPR035919">
    <property type="entry name" value="EAL_sf"/>
</dbReference>
<dbReference type="SUPFAM" id="SSF55073">
    <property type="entry name" value="Nucleotide cyclase"/>
    <property type="match status" value="1"/>
</dbReference>
<reference evidence="6" key="1">
    <citation type="submission" date="2016-10" db="EMBL/GenBank/DDBJ databases">
        <authorList>
            <person name="Varghese N."/>
            <person name="Submissions S."/>
        </authorList>
    </citation>
    <scope>NUCLEOTIDE SEQUENCE [LARGE SCALE GENOMIC DNA]</scope>
    <source>
        <strain evidence="6">LMG 24000</strain>
    </source>
</reference>
<dbReference type="PANTHER" id="PTHR44757:SF11">
    <property type="entry name" value="CYCLIC DI-GMP PHOSPHODIESTERASE PDER"/>
    <property type="match status" value="1"/>
</dbReference>
<evidence type="ECO:0000256" key="1">
    <source>
        <dbReference type="ARBA" id="ARBA00051114"/>
    </source>
</evidence>
<dbReference type="Gene3D" id="3.30.450.20">
    <property type="entry name" value="PAS domain"/>
    <property type="match status" value="1"/>
</dbReference>
<dbReference type="CDD" id="cd01949">
    <property type="entry name" value="GGDEF"/>
    <property type="match status" value="1"/>
</dbReference>
<dbReference type="Proteomes" id="UP000198638">
    <property type="component" value="Unassembled WGS sequence"/>
</dbReference>
<accession>A0A1H4F585</accession>
<dbReference type="Gene3D" id="3.30.70.270">
    <property type="match status" value="1"/>
</dbReference>
<dbReference type="AlphaFoldDB" id="A0A1H4F585"/>
<dbReference type="InterPro" id="IPR029787">
    <property type="entry name" value="Nucleotide_cyclase"/>
</dbReference>
<keyword evidence="6" id="KW-1185">Reference proteome</keyword>
<gene>
    <name evidence="5" type="ORF">SAMN05192564_104124</name>
</gene>
<dbReference type="PANTHER" id="PTHR44757">
    <property type="entry name" value="DIGUANYLATE CYCLASE DGCP"/>
    <property type="match status" value="1"/>
</dbReference>
<dbReference type="PROSITE" id="PS50883">
    <property type="entry name" value="EAL"/>
    <property type="match status" value="1"/>
</dbReference>
<feature type="domain" description="EAL" evidence="3">
    <location>
        <begin position="439"/>
        <end position="692"/>
    </location>
</feature>
<evidence type="ECO:0000259" key="3">
    <source>
        <dbReference type="PROSITE" id="PS50883"/>
    </source>
</evidence>
<dbReference type="Pfam" id="PF13426">
    <property type="entry name" value="PAS_9"/>
    <property type="match status" value="1"/>
</dbReference>
<organism evidence="5 6">
    <name type="scientific">Paraburkholderia sartisoli</name>
    <dbReference type="NCBI Taxonomy" id="83784"/>
    <lineage>
        <taxon>Bacteria</taxon>
        <taxon>Pseudomonadati</taxon>
        <taxon>Pseudomonadota</taxon>
        <taxon>Betaproteobacteria</taxon>
        <taxon>Burkholderiales</taxon>
        <taxon>Burkholderiaceae</taxon>
        <taxon>Paraburkholderia</taxon>
    </lineage>
</organism>